<evidence type="ECO:0000313" key="3">
    <source>
        <dbReference type="EMBL" id="WPL18846.1"/>
    </source>
</evidence>
<protein>
    <submittedName>
        <fullName evidence="3">Glycine betaine/carnitine transport binding protein GbuC</fullName>
    </submittedName>
</protein>
<evidence type="ECO:0000259" key="2">
    <source>
        <dbReference type="Pfam" id="PF04069"/>
    </source>
</evidence>
<dbReference type="Gene3D" id="3.40.190.100">
    <property type="entry name" value="Glycine betaine-binding periplasmic protein, domain 2"/>
    <property type="match status" value="1"/>
</dbReference>
<evidence type="ECO:0000313" key="4">
    <source>
        <dbReference type="Proteomes" id="UP001432180"/>
    </source>
</evidence>
<feature type="domain" description="ABC-type glycine betaine transport system substrate-binding" evidence="2">
    <location>
        <begin position="34"/>
        <end position="293"/>
    </location>
</feature>
<keyword evidence="4" id="KW-1185">Reference proteome</keyword>
<accession>A0ABZ0SCV1</accession>
<dbReference type="InterPro" id="IPR007210">
    <property type="entry name" value="ABC_Gly_betaine_transp_sub-bd"/>
</dbReference>
<dbReference type="Proteomes" id="UP001432180">
    <property type="component" value="Chromosome"/>
</dbReference>
<evidence type="ECO:0000256" key="1">
    <source>
        <dbReference type="SAM" id="SignalP"/>
    </source>
</evidence>
<name>A0ABZ0SCV1_9GAMM</name>
<organism evidence="3 4">
    <name type="scientific">Thiorhodovibrio winogradskyi</name>
    <dbReference type="NCBI Taxonomy" id="77007"/>
    <lineage>
        <taxon>Bacteria</taxon>
        <taxon>Pseudomonadati</taxon>
        <taxon>Pseudomonadota</taxon>
        <taxon>Gammaproteobacteria</taxon>
        <taxon>Chromatiales</taxon>
        <taxon>Chromatiaceae</taxon>
        <taxon>Thiorhodovibrio</taxon>
    </lineage>
</organism>
<sequence>MIRLTKSFPRRWLTPLALLLTSILGSGAIQAAEPVRIAYVDWSSSVASANLICAVLRERLGQDCLLVETTAENMWRQVADGEADALLSAWLPDTHAEYMSRYGDELDDLGPNLEGTRTGLVVPDVNVGRQTGATGARTPRLMPAESIADLAAHRARLGGRIIGIDPEAGIMAATRRALESYGLTDFHLSSGSEQHMTQALSDAIARKGWIVVTGWQPHWMFGRWSLRFLDDPKGIYGGTGAIHTMARKGLKADNPEAHALLDNFHWTAEEMEQLLVWNTQGDQDPYLQAQRWLLNNPKQVGAWLPASTQASTQAQED</sequence>
<feature type="chain" id="PRO_5046645283" evidence="1">
    <location>
        <begin position="32"/>
        <end position="317"/>
    </location>
</feature>
<keyword evidence="1" id="KW-0732">Signal</keyword>
<gene>
    <name evidence="3" type="primary">gbuC_2</name>
    <name evidence="3" type="ORF">Thiowin_03937</name>
</gene>
<dbReference type="Gene3D" id="3.10.105.10">
    <property type="entry name" value="Dipeptide-binding Protein, Domain 3"/>
    <property type="match status" value="2"/>
</dbReference>
<reference evidence="3 4" key="1">
    <citation type="journal article" date="2023" name="Microorganisms">
        <title>Thiorhodovibrio frisius and Trv. litoralis spp. nov., Two Novel Members from a Clade of Fastidious Purple Sulfur Bacteria That Exhibit Unique Red-Shifted Light-Harvesting Capabilities.</title>
        <authorList>
            <person name="Methner A."/>
            <person name="Kuzyk S.B."/>
            <person name="Petersen J."/>
            <person name="Bauer S."/>
            <person name="Brinkmann H."/>
            <person name="Sichau K."/>
            <person name="Wanner G."/>
            <person name="Wolf J."/>
            <person name="Neumann-Schaal M."/>
            <person name="Henke P."/>
            <person name="Tank M."/>
            <person name="Sproer C."/>
            <person name="Bunk B."/>
            <person name="Overmann J."/>
        </authorList>
    </citation>
    <scope>NUCLEOTIDE SEQUENCE [LARGE SCALE GENOMIC DNA]</scope>
    <source>
        <strain evidence="3 4">DSM 6702</strain>
    </source>
</reference>
<dbReference type="RefSeq" id="WP_328984589.1">
    <property type="nucleotide sequence ID" value="NZ_CP121472.1"/>
</dbReference>
<feature type="signal peptide" evidence="1">
    <location>
        <begin position="1"/>
        <end position="31"/>
    </location>
</feature>
<dbReference type="EMBL" id="CP121472">
    <property type="protein sequence ID" value="WPL18846.1"/>
    <property type="molecule type" value="Genomic_DNA"/>
</dbReference>
<dbReference type="SUPFAM" id="SSF53850">
    <property type="entry name" value="Periplasmic binding protein-like II"/>
    <property type="match status" value="1"/>
</dbReference>
<dbReference type="Pfam" id="PF04069">
    <property type="entry name" value="OpuAC"/>
    <property type="match status" value="1"/>
</dbReference>
<proteinExistence type="predicted"/>
<dbReference type="CDD" id="cd13639">
    <property type="entry name" value="PBP2_OpuAC_like"/>
    <property type="match status" value="1"/>
</dbReference>